<gene>
    <name evidence="2" type="ORF">IBL26_14865</name>
</gene>
<dbReference type="GO" id="GO:0016787">
    <property type="term" value="F:hydrolase activity"/>
    <property type="evidence" value="ECO:0007669"/>
    <property type="project" value="UniProtKB-KW"/>
</dbReference>
<sequence length="280" mass="30614">MNLPADLLDRLAATATRRETPMTTGNLVWHAWGDGPPLVLLHGGAGSWRHWARNIELLARRHRVLAPDMPGLGESAPPPPGFDLWSYARLVTGGLEHLLRPGERYDLAGFSFGGVISGHIAALDARDGANRLRSFTLVGAGGLGLRRDPFTLTSVRSKQGEARTAAHRANLAALMIADPARIDALALRIQAWNSDHSRLRSPKLVPEGALRDAVRESIAPLNVIYGERDAIAYPYMDERVQLFAALRPETELHIIPAAGHWVAFEAAETFNPLFSSLLER</sequence>
<dbReference type="InterPro" id="IPR050266">
    <property type="entry name" value="AB_hydrolase_sf"/>
</dbReference>
<evidence type="ECO:0000313" key="3">
    <source>
        <dbReference type="Proteomes" id="UP000626026"/>
    </source>
</evidence>
<evidence type="ECO:0000313" key="2">
    <source>
        <dbReference type="EMBL" id="MBC9208123.1"/>
    </source>
</evidence>
<dbReference type="Proteomes" id="UP000626026">
    <property type="component" value="Unassembled WGS sequence"/>
</dbReference>
<evidence type="ECO:0000259" key="1">
    <source>
        <dbReference type="Pfam" id="PF12697"/>
    </source>
</evidence>
<dbReference type="EMBL" id="JACTVA010000026">
    <property type="protein sequence ID" value="MBC9208123.1"/>
    <property type="molecule type" value="Genomic_DNA"/>
</dbReference>
<protein>
    <submittedName>
        <fullName evidence="2">Alpha/beta fold hydrolase</fullName>
    </submittedName>
</protein>
<reference evidence="2 3" key="1">
    <citation type="journal article" date="2013" name="Int. J. Syst. Evol. Microbiol.">
        <title>Roseomonas aerophila sp. nov., isolated from air.</title>
        <authorList>
            <person name="Kim S.J."/>
            <person name="Weon H.Y."/>
            <person name="Ahn J.H."/>
            <person name="Hong S.B."/>
            <person name="Seok S.J."/>
            <person name="Whang K.S."/>
            <person name="Kwon S.W."/>
        </authorList>
    </citation>
    <scope>NUCLEOTIDE SEQUENCE [LARGE SCALE GENOMIC DNA]</scope>
    <source>
        <strain evidence="2 3">NBRC 108923</strain>
    </source>
</reference>
<proteinExistence type="predicted"/>
<feature type="domain" description="AB hydrolase-1" evidence="1">
    <location>
        <begin position="38"/>
        <end position="270"/>
    </location>
</feature>
<dbReference type="InterPro" id="IPR000073">
    <property type="entry name" value="AB_hydrolase_1"/>
</dbReference>
<dbReference type="PANTHER" id="PTHR43798">
    <property type="entry name" value="MONOACYLGLYCEROL LIPASE"/>
    <property type="match status" value="1"/>
</dbReference>
<keyword evidence="3" id="KW-1185">Reference proteome</keyword>
<dbReference type="Gene3D" id="3.40.50.1820">
    <property type="entry name" value="alpha/beta hydrolase"/>
    <property type="match status" value="1"/>
</dbReference>
<name>A0ABR7RP51_9PROT</name>
<comment type="caution">
    <text evidence="2">The sequence shown here is derived from an EMBL/GenBank/DDBJ whole genome shotgun (WGS) entry which is preliminary data.</text>
</comment>
<keyword evidence="2" id="KW-0378">Hydrolase</keyword>
<dbReference type="Pfam" id="PF12697">
    <property type="entry name" value="Abhydrolase_6"/>
    <property type="match status" value="1"/>
</dbReference>
<accession>A0ABR7RP51</accession>
<dbReference type="RefSeq" id="WP_187785281.1">
    <property type="nucleotide sequence ID" value="NZ_JACTVA010000026.1"/>
</dbReference>
<dbReference type="InterPro" id="IPR029058">
    <property type="entry name" value="AB_hydrolase_fold"/>
</dbReference>
<dbReference type="SUPFAM" id="SSF53474">
    <property type="entry name" value="alpha/beta-Hydrolases"/>
    <property type="match status" value="1"/>
</dbReference>
<organism evidence="2 3">
    <name type="scientific">Teichococcus aerophilus</name>
    <dbReference type="NCBI Taxonomy" id="1224513"/>
    <lineage>
        <taxon>Bacteria</taxon>
        <taxon>Pseudomonadati</taxon>
        <taxon>Pseudomonadota</taxon>
        <taxon>Alphaproteobacteria</taxon>
        <taxon>Acetobacterales</taxon>
        <taxon>Roseomonadaceae</taxon>
        <taxon>Roseomonas</taxon>
    </lineage>
</organism>